<dbReference type="EnsemblPlants" id="KEH18896">
    <property type="protein sequence ID" value="KEH18896"/>
    <property type="gene ID" value="MTR_8g031380"/>
</dbReference>
<keyword evidence="2 3" id="KW-0812">Transmembrane</keyword>
<dbReference type="Proteomes" id="UP000002051">
    <property type="component" value="Chromosome 8"/>
</dbReference>
<dbReference type="Gramene" id="rna46017">
    <property type="protein sequence ID" value="RHN39933.1"/>
    <property type="gene ID" value="gene46017"/>
</dbReference>
<protein>
    <submittedName>
        <fullName evidence="3">Transmembrane protein, putative</fullName>
    </submittedName>
</protein>
<feature type="compositionally biased region" description="Low complexity" evidence="1">
    <location>
        <begin position="105"/>
        <end position="114"/>
    </location>
</feature>
<reference evidence="3 6" key="1">
    <citation type="journal article" date="2011" name="Nature">
        <title>The Medicago genome provides insight into the evolution of rhizobial symbioses.</title>
        <authorList>
            <person name="Young N.D."/>
            <person name="Debelle F."/>
            <person name="Oldroyd G.E."/>
            <person name="Geurts R."/>
            <person name="Cannon S.B."/>
            <person name="Udvardi M.K."/>
            <person name="Benedito V.A."/>
            <person name="Mayer K.F."/>
            <person name="Gouzy J."/>
            <person name="Schoof H."/>
            <person name="Van de Peer Y."/>
            <person name="Proost S."/>
            <person name="Cook D.R."/>
            <person name="Meyers B.C."/>
            <person name="Spannagl M."/>
            <person name="Cheung F."/>
            <person name="De Mita S."/>
            <person name="Krishnakumar V."/>
            <person name="Gundlach H."/>
            <person name="Zhou S."/>
            <person name="Mudge J."/>
            <person name="Bharti A.K."/>
            <person name="Murray J.D."/>
            <person name="Naoumkina M.A."/>
            <person name="Rosen B."/>
            <person name="Silverstein K.A."/>
            <person name="Tang H."/>
            <person name="Rombauts S."/>
            <person name="Zhao P.X."/>
            <person name="Zhou P."/>
            <person name="Barbe V."/>
            <person name="Bardou P."/>
            <person name="Bechner M."/>
            <person name="Bellec A."/>
            <person name="Berger A."/>
            <person name="Berges H."/>
            <person name="Bidwell S."/>
            <person name="Bisseling T."/>
            <person name="Choisne N."/>
            <person name="Couloux A."/>
            <person name="Denny R."/>
            <person name="Deshpande S."/>
            <person name="Dai X."/>
            <person name="Doyle J.J."/>
            <person name="Dudez A.M."/>
            <person name="Farmer A.D."/>
            <person name="Fouteau S."/>
            <person name="Franken C."/>
            <person name="Gibelin C."/>
            <person name="Gish J."/>
            <person name="Goldstein S."/>
            <person name="Gonzalez A.J."/>
            <person name="Green P.J."/>
            <person name="Hallab A."/>
            <person name="Hartog M."/>
            <person name="Hua A."/>
            <person name="Humphray S.J."/>
            <person name="Jeong D.H."/>
            <person name="Jing Y."/>
            <person name="Jocker A."/>
            <person name="Kenton S.M."/>
            <person name="Kim D.J."/>
            <person name="Klee K."/>
            <person name="Lai H."/>
            <person name="Lang C."/>
            <person name="Lin S."/>
            <person name="Macmil S.L."/>
            <person name="Magdelenat G."/>
            <person name="Matthews L."/>
            <person name="McCorrison J."/>
            <person name="Monaghan E.L."/>
            <person name="Mun J.H."/>
            <person name="Najar F.Z."/>
            <person name="Nicholson C."/>
            <person name="Noirot C."/>
            <person name="O'Bleness M."/>
            <person name="Paule C.R."/>
            <person name="Poulain J."/>
            <person name="Prion F."/>
            <person name="Qin B."/>
            <person name="Qu C."/>
            <person name="Retzel E.F."/>
            <person name="Riddle C."/>
            <person name="Sallet E."/>
            <person name="Samain S."/>
            <person name="Samson N."/>
            <person name="Sanders I."/>
            <person name="Saurat O."/>
            <person name="Scarpelli C."/>
            <person name="Schiex T."/>
            <person name="Segurens B."/>
            <person name="Severin A.J."/>
            <person name="Sherrier D.J."/>
            <person name="Shi R."/>
            <person name="Sims S."/>
            <person name="Singer S.R."/>
            <person name="Sinharoy S."/>
            <person name="Sterck L."/>
            <person name="Viollet A."/>
            <person name="Wang B.B."/>
            <person name="Wang K."/>
            <person name="Wang M."/>
            <person name="Wang X."/>
            <person name="Warfsmann J."/>
            <person name="Weissenbach J."/>
            <person name="White D.D."/>
            <person name="White J.D."/>
            <person name="Wiley G.B."/>
            <person name="Wincker P."/>
            <person name="Xing Y."/>
            <person name="Yang L."/>
            <person name="Yao Z."/>
            <person name="Ying F."/>
            <person name="Zhai J."/>
            <person name="Zhou L."/>
            <person name="Zuber A."/>
            <person name="Denarie J."/>
            <person name="Dixon R.A."/>
            <person name="May G.D."/>
            <person name="Schwartz D.C."/>
            <person name="Rogers J."/>
            <person name="Quetier F."/>
            <person name="Town C.D."/>
            <person name="Roe B.A."/>
        </authorList>
    </citation>
    <scope>NUCLEOTIDE SEQUENCE [LARGE SCALE GENOMIC DNA]</scope>
    <source>
        <strain evidence="3">A17</strain>
        <strain evidence="5 6">cv. Jemalong A17</strain>
    </source>
</reference>
<feature type="region of interest" description="Disordered" evidence="1">
    <location>
        <begin position="105"/>
        <end position="125"/>
    </location>
</feature>
<keyword evidence="2" id="KW-0472">Membrane</keyword>
<reference evidence="4" key="4">
    <citation type="journal article" date="2018" name="Nat. Plants">
        <title>Whole-genome landscape of Medicago truncatula symbiotic genes.</title>
        <authorList>
            <person name="Pecrix Y."/>
            <person name="Gamas P."/>
            <person name="Carrere S."/>
        </authorList>
    </citation>
    <scope>NUCLEOTIDE SEQUENCE</scope>
    <source>
        <tissue evidence="4">Leaves</tissue>
    </source>
</reference>
<evidence type="ECO:0000313" key="4">
    <source>
        <dbReference type="EMBL" id="RHN39933.1"/>
    </source>
</evidence>
<dbReference type="HOGENOM" id="CLU_1296069_0_0_1"/>
<evidence type="ECO:0000313" key="5">
    <source>
        <dbReference type="EnsemblPlants" id="KEH18896"/>
    </source>
</evidence>
<dbReference type="EMBL" id="CM001224">
    <property type="protein sequence ID" value="KEH18896.1"/>
    <property type="molecule type" value="Genomic_DNA"/>
</dbReference>
<reference evidence="3 6" key="2">
    <citation type="journal article" date="2014" name="BMC Genomics">
        <title>An improved genome release (version Mt4.0) for the model legume Medicago truncatula.</title>
        <authorList>
            <person name="Tang H."/>
            <person name="Krishnakumar V."/>
            <person name="Bidwell S."/>
            <person name="Rosen B."/>
            <person name="Chan A."/>
            <person name="Zhou S."/>
            <person name="Gentzbittel L."/>
            <person name="Childs K.L."/>
            <person name="Yandell M."/>
            <person name="Gundlach H."/>
            <person name="Mayer K.F."/>
            <person name="Schwartz D.C."/>
            <person name="Town C.D."/>
        </authorList>
    </citation>
    <scope>GENOME REANNOTATION</scope>
    <source>
        <strain evidence="3">A17</strain>
        <strain evidence="5 6">cv. Jemalong A17</strain>
    </source>
</reference>
<evidence type="ECO:0000313" key="6">
    <source>
        <dbReference type="Proteomes" id="UP000002051"/>
    </source>
</evidence>
<proteinExistence type="predicted"/>
<keyword evidence="2" id="KW-1133">Transmembrane helix</keyword>
<accession>A0A072TP03</accession>
<evidence type="ECO:0000256" key="2">
    <source>
        <dbReference type="SAM" id="Phobius"/>
    </source>
</evidence>
<dbReference type="AlphaFoldDB" id="A0A072TP03"/>
<sequence>MVHSPSLFSKENKEKSFTVSTISTKSDFKLKKLNHAFEITRMFLEFHNNTIPIQNEEPSNLTIAGEIDWCLNSTNSGASTKRSHECWASSGGGIVLEQNHHRQPSSSLVRASAAPPSPSPSPSSSSVILTVIDLFLVLLLRLLIYLVGFELLGRRRRKNEKGMNTGEKRRGEKNKRNWYKGKSVILPRCDRRKGIFVCSNQALLGQTATSANQ</sequence>
<evidence type="ECO:0000256" key="1">
    <source>
        <dbReference type="SAM" id="MobiDB-lite"/>
    </source>
</evidence>
<evidence type="ECO:0000313" key="3">
    <source>
        <dbReference type="EMBL" id="KEH18896.1"/>
    </source>
</evidence>
<reference evidence="5" key="3">
    <citation type="submission" date="2015-04" db="UniProtKB">
        <authorList>
            <consortium name="EnsemblPlants"/>
        </authorList>
    </citation>
    <scope>IDENTIFICATION</scope>
    <source>
        <strain evidence="5">cv. Jemalong A17</strain>
    </source>
</reference>
<dbReference type="Proteomes" id="UP000265566">
    <property type="component" value="Chromosome 8"/>
</dbReference>
<gene>
    <name evidence="3" type="ordered locus">MTR_8g031380</name>
    <name evidence="4" type="ORF">MtrunA17_Chr8g0349291</name>
</gene>
<feature type="transmembrane region" description="Helical" evidence="2">
    <location>
        <begin position="127"/>
        <end position="153"/>
    </location>
</feature>
<keyword evidence="6" id="KW-1185">Reference proteome</keyword>
<name>A0A072TP03_MEDTR</name>
<organism evidence="3 6">
    <name type="scientific">Medicago truncatula</name>
    <name type="common">Barrel medic</name>
    <name type="synonym">Medicago tribuloides</name>
    <dbReference type="NCBI Taxonomy" id="3880"/>
    <lineage>
        <taxon>Eukaryota</taxon>
        <taxon>Viridiplantae</taxon>
        <taxon>Streptophyta</taxon>
        <taxon>Embryophyta</taxon>
        <taxon>Tracheophyta</taxon>
        <taxon>Spermatophyta</taxon>
        <taxon>Magnoliopsida</taxon>
        <taxon>eudicotyledons</taxon>
        <taxon>Gunneridae</taxon>
        <taxon>Pentapetalae</taxon>
        <taxon>rosids</taxon>
        <taxon>fabids</taxon>
        <taxon>Fabales</taxon>
        <taxon>Fabaceae</taxon>
        <taxon>Papilionoideae</taxon>
        <taxon>50 kb inversion clade</taxon>
        <taxon>NPAAA clade</taxon>
        <taxon>Hologalegina</taxon>
        <taxon>IRL clade</taxon>
        <taxon>Trifolieae</taxon>
        <taxon>Medicago</taxon>
    </lineage>
</organism>
<dbReference type="EMBL" id="PSQE01000008">
    <property type="protein sequence ID" value="RHN39933.1"/>
    <property type="molecule type" value="Genomic_DNA"/>
</dbReference>